<dbReference type="InterPro" id="IPR000436">
    <property type="entry name" value="Sushi_SCR_CCP_dom"/>
</dbReference>
<proteinExistence type="predicted"/>
<dbReference type="InterPro" id="IPR013320">
    <property type="entry name" value="ConA-like_dom_sf"/>
</dbReference>
<dbReference type="Proteomes" id="UP001153636">
    <property type="component" value="Chromosome 12"/>
</dbReference>
<dbReference type="EMBL" id="OV651824">
    <property type="protein sequence ID" value="CAH1102080.1"/>
    <property type="molecule type" value="Genomic_DNA"/>
</dbReference>
<dbReference type="PROSITE" id="PS50060">
    <property type="entry name" value="MAM_2"/>
    <property type="match status" value="1"/>
</dbReference>
<dbReference type="Pfam" id="PF01033">
    <property type="entry name" value="Somatomedin_B"/>
    <property type="match status" value="1"/>
</dbReference>
<sequence>SENVCAPIVLKNGVAKRRSLRSRVVRFFCNRGYLLAGEKHSTCVRNKWDPAPPRCVRPTCKTIGQQINTDNLVTYPTHSKAVLHFFCKAGFTLNGPSAIYCDGSTWSNHVPTCLPANTPPKLSCDFETVDLCGWTHDLNHDFDWLRENYNTPSGSIGTGPSFDHTKGVGGDGYYMYIESSSKAQNDTARLISPVYDKMDDEVCFEFFYHMYGATIGTLRVYLKTVNQTWSSLNPQSAIFTKSGNQGDKWYRSFHHLGIVKEEFQIIIEGVRGAGYISDIAIDDVKIIPNCIDEDEITTTMDSSTYNELVPTVDTCDNRCGQTEPVTTDNYHLTCDCDDDCFNNNRCCPDYYDTCTGTTIADEFDTTNFNEDEKTEPTTNVEMSAETSPPTNKKTIDVTVATKKPTTSIYIPQNNTTMKVYPEQPIKPTTVRLLETSTERVILITTKNTPKTTPKYTRPVIHLQTPPPTTVIYRKIITTTTTNKPTYTKSDKQFDDAIDVPWPTNIDEGVYDVAQEAKEFWSDEIENSLDSPSLRNFSESNKLFSQTYVEEANSHFLILGVSLTCAIILISVVAFVVVRKYRFSKFRGIMSSNGESQSDVRYLTNSDALDLSLPDCYGELN</sequence>
<dbReference type="InterPro" id="IPR001212">
    <property type="entry name" value="Somatomedin_B_dom"/>
</dbReference>
<dbReference type="InterPro" id="IPR036024">
    <property type="entry name" value="Somatomedin_B-like_dom_sf"/>
</dbReference>
<dbReference type="PANTHER" id="PTHR23282:SF101">
    <property type="entry name" value="MAM DOMAIN-CONTAINING PROTEIN"/>
    <property type="match status" value="1"/>
</dbReference>
<dbReference type="Pfam" id="PF00084">
    <property type="entry name" value="Sushi"/>
    <property type="match status" value="2"/>
</dbReference>
<evidence type="ECO:0000256" key="2">
    <source>
        <dbReference type="PROSITE-ProRule" id="PRU00302"/>
    </source>
</evidence>
<dbReference type="SUPFAM" id="SSF57535">
    <property type="entry name" value="Complement control module/SCR domain"/>
    <property type="match status" value="2"/>
</dbReference>
<dbReference type="PANTHER" id="PTHR23282">
    <property type="entry name" value="APICAL ENDOSOMAL GLYCOPROTEIN PRECURSOR"/>
    <property type="match status" value="1"/>
</dbReference>
<gene>
    <name evidence="8" type="ORF">PSYICH_LOCUS3413</name>
</gene>
<name>A0A9P0G9S2_9CUCU</name>
<evidence type="ECO:0000259" key="7">
    <source>
        <dbReference type="PROSITE" id="PS50958"/>
    </source>
</evidence>
<evidence type="ECO:0000313" key="9">
    <source>
        <dbReference type="Proteomes" id="UP001153636"/>
    </source>
</evidence>
<keyword evidence="4" id="KW-1133">Transmembrane helix</keyword>
<dbReference type="Gene3D" id="4.10.410.20">
    <property type="match status" value="1"/>
</dbReference>
<keyword evidence="9" id="KW-1185">Reference proteome</keyword>
<dbReference type="InterPro" id="IPR035976">
    <property type="entry name" value="Sushi/SCR/CCP_sf"/>
</dbReference>
<dbReference type="GO" id="GO:0016020">
    <property type="term" value="C:membrane"/>
    <property type="evidence" value="ECO:0007669"/>
    <property type="project" value="InterPro"/>
</dbReference>
<feature type="non-terminal residue" evidence="8">
    <location>
        <position position="1"/>
    </location>
</feature>
<keyword evidence="4" id="KW-0812">Transmembrane</keyword>
<keyword evidence="4" id="KW-0472">Membrane</keyword>
<dbReference type="Pfam" id="PF00629">
    <property type="entry name" value="MAM"/>
    <property type="match status" value="1"/>
</dbReference>
<dbReference type="Gene3D" id="2.60.120.200">
    <property type="match status" value="1"/>
</dbReference>
<dbReference type="PROSITE" id="PS50923">
    <property type="entry name" value="SUSHI"/>
    <property type="match status" value="1"/>
</dbReference>
<dbReference type="AlphaFoldDB" id="A0A9P0G9S2"/>
<evidence type="ECO:0000256" key="1">
    <source>
        <dbReference type="ARBA" id="ARBA00023157"/>
    </source>
</evidence>
<dbReference type="Gene3D" id="2.10.70.10">
    <property type="entry name" value="Complement Module, domain 1"/>
    <property type="match status" value="2"/>
</dbReference>
<evidence type="ECO:0000259" key="6">
    <source>
        <dbReference type="PROSITE" id="PS50923"/>
    </source>
</evidence>
<feature type="region of interest" description="Disordered" evidence="3">
    <location>
        <begin position="369"/>
        <end position="392"/>
    </location>
</feature>
<accession>A0A9P0G9S2</accession>
<dbReference type="SUPFAM" id="SSF49899">
    <property type="entry name" value="Concanavalin A-like lectins/glucanases"/>
    <property type="match status" value="1"/>
</dbReference>
<feature type="transmembrane region" description="Helical" evidence="4">
    <location>
        <begin position="555"/>
        <end position="577"/>
    </location>
</feature>
<dbReference type="CDD" id="cd00033">
    <property type="entry name" value="CCP"/>
    <property type="match status" value="2"/>
</dbReference>
<evidence type="ECO:0000259" key="5">
    <source>
        <dbReference type="PROSITE" id="PS50060"/>
    </source>
</evidence>
<reference evidence="8" key="1">
    <citation type="submission" date="2022-01" db="EMBL/GenBank/DDBJ databases">
        <authorList>
            <person name="King R."/>
        </authorList>
    </citation>
    <scope>NUCLEOTIDE SEQUENCE</scope>
</reference>
<dbReference type="InterPro" id="IPR000998">
    <property type="entry name" value="MAM_dom"/>
</dbReference>
<evidence type="ECO:0000313" key="8">
    <source>
        <dbReference type="EMBL" id="CAH1102080.1"/>
    </source>
</evidence>
<comment type="caution">
    <text evidence="2">Lacks conserved residue(s) required for the propagation of feature annotation.</text>
</comment>
<evidence type="ECO:0000256" key="4">
    <source>
        <dbReference type="SAM" id="Phobius"/>
    </source>
</evidence>
<organism evidence="8 9">
    <name type="scientific">Psylliodes chrysocephalus</name>
    <dbReference type="NCBI Taxonomy" id="3402493"/>
    <lineage>
        <taxon>Eukaryota</taxon>
        <taxon>Metazoa</taxon>
        <taxon>Ecdysozoa</taxon>
        <taxon>Arthropoda</taxon>
        <taxon>Hexapoda</taxon>
        <taxon>Insecta</taxon>
        <taxon>Pterygota</taxon>
        <taxon>Neoptera</taxon>
        <taxon>Endopterygota</taxon>
        <taxon>Coleoptera</taxon>
        <taxon>Polyphaga</taxon>
        <taxon>Cucujiformia</taxon>
        <taxon>Chrysomeloidea</taxon>
        <taxon>Chrysomelidae</taxon>
        <taxon>Galerucinae</taxon>
        <taxon>Alticini</taxon>
        <taxon>Psylliodes</taxon>
    </lineage>
</organism>
<evidence type="ECO:0000256" key="3">
    <source>
        <dbReference type="SAM" id="MobiDB-lite"/>
    </source>
</evidence>
<protein>
    <submittedName>
        <fullName evidence="8">Uncharacterized protein</fullName>
    </submittedName>
</protein>
<dbReference type="SUPFAM" id="SSF90188">
    <property type="entry name" value="Somatomedin B domain"/>
    <property type="match status" value="1"/>
</dbReference>
<feature type="domain" description="MAM" evidence="5">
    <location>
        <begin position="122"/>
        <end position="292"/>
    </location>
</feature>
<feature type="domain" description="SMB" evidence="7">
    <location>
        <begin position="311"/>
        <end position="358"/>
    </location>
</feature>
<feature type="compositionally biased region" description="Polar residues" evidence="3">
    <location>
        <begin position="376"/>
        <end position="392"/>
    </location>
</feature>
<dbReference type="PROSITE" id="PS00524">
    <property type="entry name" value="SMB_1"/>
    <property type="match status" value="1"/>
</dbReference>
<dbReference type="PROSITE" id="PS50958">
    <property type="entry name" value="SMB_2"/>
    <property type="match status" value="1"/>
</dbReference>
<dbReference type="InterPro" id="IPR051560">
    <property type="entry name" value="MAM_domain-containing"/>
</dbReference>
<dbReference type="CDD" id="cd06263">
    <property type="entry name" value="MAM"/>
    <property type="match status" value="1"/>
</dbReference>
<dbReference type="SMART" id="SM00137">
    <property type="entry name" value="MAM"/>
    <property type="match status" value="1"/>
</dbReference>
<keyword evidence="2" id="KW-0768">Sushi</keyword>
<dbReference type="OrthoDB" id="6107927at2759"/>
<dbReference type="SMART" id="SM00032">
    <property type="entry name" value="CCP"/>
    <property type="match status" value="2"/>
</dbReference>
<feature type="domain" description="Sushi" evidence="6">
    <location>
        <begin position="53"/>
        <end position="115"/>
    </location>
</feature>
<keyword evidence="1" id="KW-1015">Disulfide bond</keyword>